<evidence type="ECO:0000313" key="5">
    <source>
        <dbReference type="Proteomes" id="UP001596398"/>
    </source>
</evidence>
<dbReference type="InterPro" id="IPR020476">
    <property type="entry name" value="Nudix_hydrolase"/>
</dbReference>
<organism evidence="4 5">
    <name type="scientific">Halosegnis marinus</name>
    <dbReference type="NCBI Taxonomy" id="3034023"/>
    <lineage>
        <taxon>Archaea</taxon>
        <taxon>Methanobacteriati</taxon>
        <taxon>Methanobacteriota</taxon>
        <taxon>Stenosarchaea group</taxon>
        <taxon>Halobacteria</taxon>
        <taxon>Halobacteriales</taxon>
        <taxon>Natronomonadaceae</taxon>
        <taxon>Halosegnis</taxon>
    </lineage>
</organism>
<dbReference type="Gene3D" id="3.90.79.10">
    <property type="entry name" value="Nucleoside Triphosphate Pyrophosphohydrolase"/>
    <property type="match status" value="1"/>
</dbReference>
<dbReference type="InterPro" id="IPR000086">
    <property type="entry name" value="NUDIX_hydrolase_dom"/>
</dbReference>
<name>A0ABD5ZLP7_9EURY</name>
<dbReference type="PROSITE" id="PS51462">
    <property type="entry name" value="NUDIX"/>
    <property type="match status" value="1"/>
</dbReference>
<reference evidence="4 5" key="1">
    <citation type="journal article" date="2019" name="Int. J. Syst. Evol. Microbiol.">
        <title>The Global Catalogue of Microorganisms (GCM) 10K type strain sequencing project: providing services to taxonomists for standard genome sequencing and annotation.</title>
        <authorList>
            <consortium name="The Broad Institute Genomics Platform"/>
            <consortium name="The Broad Institute Genome Sequencing Center for Infectious Disease"/>
            <person name="Wu L."/>
            <person name="Ma J."/>
        </authorList>
    </citation>
    <scope>NUCLEOTIDE SEQUENCE [LARGE SCALE GENOMIC DNA]</scope>
    <source>
        <strain evidence="4 5">DT85</strain>
    </source>
</reference>
<dbReference type="RefSeq" id="WP_276235419.1">
    <property type="nucleotide sequence ID" value="NZ_CP119802.1"/>
</dbReference>
<dbReference type="PROSITE" id="PS00893">
    <property type="entry name" value="NUDIX_BOX"/>
    <property type="match status" value="1"/>
</dbReference>
<keyword evidence="2 4" id="KW-0378">Hydrolase</keyword>
<comment type="cofactor">
    <cofactor evidence="1">
        <name>Mg(2+)</name>
        <dbReference type="ChEBI" id="CHEBI:18420"/>
    </cofactor>
</comment>
<dbReference type="GeneID" id="79266080"/>
<dbReference type="AlphaFoldDB" id="A0ABD5ZLP7"/>
<evidence type="ECO:0000256" key="1">
    <source>
        <dbReference type="ARBA" id="ARBA00001946"/>
    </source>
</evidence>
<dbReference type="Proteomes" id="UP001596398">
    <property type="component" value="Unassembled WGS sequence"/>
</dbReference>
<dbReference type="Pfam" id="PF00293">
    <property type="entry name" value="NUDIX"/>
    <property type="match status" value="1"/>
</dbReference>
<dbReference type="SUPFAM" id="SSF55811">
    <property type="entry name" value="Nudix"/>
    <property type="match status" value="1"/>
</dbReference>
<dbReference type="GO" id="GO:0016787">
    <property type="term" value="F:hydrolase activity"/>
    <property type="evidence" value="ECO:0007669"/>
    <property type="project" value="UniProtKB-KW"/>
</dbReference>
<gene>
    <name evidence="4" type="ORF">ACFQJ4_03680</name>
</gene>
<dbReference type="PRINTS" id="PR00502">
    <property type="entry name" value="NUDIXFAMILY"/>
</dbReference>
<sequence>MFPDAPHEPHVLRLPPERLDALEAWAVGGTGLAAAARVRDPDGRLALIENAWTDGPFLPGGGVEPGERPREAARREVREETGLDAEVGDPLVVLDQSYRTPADEERFAAAFVVFAATAAGEIPPAPALGVTDDEIRAAGWYDGLPADFHERDLLAPYLCR</sequence>
<proteinExistence type="predicted"/>
<dbReference type="PANTHER" id="PTHR43046:SF14">
    <property type="entry name" value="MUTT_NUDIX FAMILY PROTEIN"/>
    <property type="match status" value="1"/>
</dbReference>
<evidence type="ECO:0000256" key="2">
    <source>
        <dbReference type="ARBA" id="ARBA00022801"/>
    </source>
</evidence>
<evidence type="ECO:0000259" key="3">
    <source>
        <dbReference type="PROSITE" id="PS51462"/>
    </source>
</evidence>
<comment type="caution">
    <text evidence="4">The sequence shown here is derived from an EMBL/GenBank/DDBJ whole genome shotgun (WGS) entry which is preliminary data.</text>
</comment>
<feature type="domain" description="Nudix hydrolase" evidence="3">
    <location>
        <begin position="29"/>
        <end position="160"/>
    </location>
</feature>
<dbReference type="PANTHER" id="PTHR43046">
    <property type="entry name" value="GDP-MANNOSE MANNOSYL HYDROLASE"/>
    <property type="match status" value="1"/>
</dbReference>
<dbReference type="EMBL" id="JBHTAP010000001">
    <property type="protein sequence ID" value="MFC7234412.1"/>
    <property type="molecule type" value="Genomic_DNA"/>
</dbReference>
<keyword evidence="5" id="KW-1185">Reference proteome</keyword>
<dbReference type="InterPro" id="IPR020084">
    <property type="entry name" value="NUDIX_hydrolase_CS"/>
</dbReference>
<evidence type="ECO:0000313" key="4">
    <source>
        <dbReference type="EMBL" id="MFC7234412.1"/>
    </source>
</evidence>
<dbReference type="CDD" id="cd02883">
    <property type="entry name" value="NUDIX_Hydrolase"/>
    <property type="match status" value="1"/>
</dbReference>
<dbReference type="EC" id="3.6.-.-" evidence="4"/>
<protein>
    <submittedName>
        <fullName evidence="4">NUDIX hydrolase</fullName>
        <ecNumber evidence="4">3.6.-.-</ecNumber>
    </submittedName>
</protein>
<dbReference type="InterPro" id="IPR015797">
    <property type="entry name" value="NUDIX_hydrolase-like_dom_sf"/>
</dbReference>
<accession>A0ABD5ZLP7</accession>